<dbReference type="RefSeq" id="WP_162662736.1">
    <property type="nucleotide sequence ID" value="NZ_CP048020.1"/>
</dbReference>
<dbReference type="KEGG" id="trz:GWP43_03485"/>
<gene>
    <name evidence="1" type="ORF">GWP43_03485</name>
</gene>
<proteinExistence type="predicted"/>
<dbReference type="AlphaFoldDB" id="A0A6P1XZ73"/>
<sequence length="192" mass="21961">MATVKAMDLFEAYAKQKLPMDQGYIVSSFFKEDSAYSIYEIVSYATLKDIYLTSNGLTFQTNGKKLFLFVEPENYPHKSMEPYCRERDFQVPLRFKDSNIITAKNQSKIIFSKDPQEALSAFTIVKPTGINFAFLFYPLPDVFKSIELFFEQTLNKEAGIPVRDAKNAAKEFALLSSKVLTWPNLEEQNAGK</sequence>
<evidence type="ECO:0000313" key="2">
    <source>
        <dbReference type="Proteomes" id="UP000464374"/>
    </source>
</evidence>
<evidence type="ECO:0000313" key="1">
    <source>
        <dbReference type="EMBL" id="QHX42665.1"/>
    </source>
</evidence>
<dbReference type="EMBL" id="CP048020">
    <property type="protein sequence ID" value="QHX42665.1"/>
    <property type="molecule type" value="Genomic_DNA"/>
</dbReference>
<name>A0A6P1XZ73_9SPIR</name>
<dbReference type="Proteomes" id="UP000464374">
    <property type="component" value="Chromosome"/>
</dbReference>
<reference evidence="1 2" key="1">
    <citation type="submission" date="2020-01" db="EMBL/GenBank/DDBJ databases">
        <title>Complete genome sequence of a human oral phylogroup 1 Treponema sp. strain ATCC 700766, originally isolated from periodontitis dental plaque.</title>
        <authorList>
            <person name="Chan Y."/>
            <person name="Huo Y.-B."/>
            <person name="Yu X.-L."/>
            <person name="Zeng H."/>
            <person name="Leung W.-K."/>
            <person name="Watt R.M."/>
        </authorList>
    </citation>
    <scope>NUCLEOTIDE SEQUENCE [LARGE SCALE GENOMIC DNA]</scope>
    <source>
        <strain evidence="1 2">OMZ 804</strain>
    </source>
</reference>
<organism evidence="1 2">
    <name type="scientific">Treponema vincentii</name>
    <dbReference type="NCBI Taxonomy" id="69710"/>
    <lineage>
        <taxon>Bacteria</taxon>
        <taxon>Pseudomonadati</taxon>
        <taxon>Spirochaetota</taxon>
        <taxon>Spirochaetia</taxon>
        <taxon>Spirochaetales</taxon>
        <taxon>Treponemataceae</taxon>
        <taxon>Treponema</taxon>
    </lineage>
</organism>
<protein>
    <submittedName>
        <fullName evidence="1">Uncharacterized protein</fullName>
    </submittedName>
</protein>
<accession>A0A6P1XZ73</accession>